<dbReference type="GO" id="GO:0016853">
    <property type="term" value="F:isomerase activity"/>
    <property type="evidence" value="ECO:0007669"/>
    <property type="project" value="UniProtKB-KW"/>
</dbReference>
<gene>
    <name evidence="3" type="ORF">ASZ90_010220</name>
</gene>
<evidence type="ECO:0000313" key="3">
    <source>
        <dbReference type="EMBL" id="KUG20050.1"/>
    </source>
</evidence>
<dbReference type="InterPro" id="IPR001347">
    <property type="entry name" value="SIS_dom"/>
</dbReference>
<dbReference type="Gene3D" id="3.40.50.10490">
    <property type="entry name" value="Glucose-6-phosphate isomerase like protein, domain 1"/>
    <property type="match status" value="1"/>
</dbReference>
<dbReference type="PANTHER" id="PTHR43443">
    <property type="entry name" value="3-HEXULOSE-6-PHOSPHATE ISOMERASE"/>
    <property type="match status" value="1"/>
</dbReference>
<dbReference type="GO" id="GO:0097367">
    <property type="term" value="F:carbohydrate derivative binding"/>
    <property type="evidence" value="ECO:0007669"/>
    <property type="project" value="InterPro"/>
</dbReference>
<comment type="similarity">
    <text evidence="1">Belongs to the SIS family. PHI subfamily.</text>
</comment>
<proteinExistence type="inferred from homology"/>
<feature type="domain" description="SIS" evidence="2">
    <location>
        <begin position="38"/>
        <end position="188"/>
    </location>
</feature>
<reference evidence="3" key="1">
    <citation type="journal article" date="2015" name="Proc. Natl. Acad. Sci. U.S.A.">
        <title>Networks of energetic and metabolic interactions define dynamics in microbial communities.</title>
        <authorList>
            <person name="Embree M."/>
            <person name="Liu J.K."/>
            <person name="Al-Bassam M.M."/>
            <person name="Zengler K."/>
        </authorList>
    </citation>
    <scope>NUCLEOTIDE SEQUENCE</scope>
</reference>
<dbReference type="InterPro" id="IPR046348">
    <property type="entry name" value="SIS_dom_sf"/>
</dbReference>
<comment type="caution">
    <text evidence="3">The sequence shown here is derived from an EMBL/GenBank/DDBJ whole genome shotgun (WGS) entry which is preliminary data.</text>
</comment>
<organism evidence="3">
    <name type="scientific">hydrocarbon metagenome</name>
    <dbReference type="NCBI Taxonomy" id="938273"/>
    <lineage>
        <taxon>unclassified sequences</taxon>
        <taxon>metagenomes</taxon>
        <taxon>ecological metagenomes</taxon>
    </lineage>
</organism>
<dbReference type="EMBL" id="LNQE01001232">
    <property type="protein sequence ID" value="KUG20050.1"/>
    <property type="molecule type" value="Genomic_DNA"/>
</dbReference>
<sequence>MDLTERDFESYVKTMMRSMAESLAQVTDTIARDDVTAFLAAILDARRIFVLGMGRSGLVACVFAMRLTHLGIPTYVVGETIVPQVTTGSMAGDLLILFSSTGRDGVATRFAVKAAHTGGAAICVVTGNRDSPAGQIAHYIIEIPCDPFLRPDAREERTCFSPLGTFFETAAWVFADAVISGLMAAKGVSVETMGTTHANLLGLFLIPDD</sequence>
<name>A0A0W8FHD2_9ZZZZ</name>
<dbReference type="PROSITE" id="PS51464">
    <property type="entry name" value="SIS"/>
    <property type="match status" value="1"/>
</dbReference>
<dbReference type="AlphaFoldDB" id="A0A0W8FHD2"/>
<evidence type="ECO:0000256" key="1">
    <source>
        <dbReference type="ARBA" id="ARBA00009235"/>
    </source>
</evidence>
<protein>
    <submittedName>
        <fullName evidence="3">6-phospho-3-hexuloisomerase</fullName>
    </submittedName>
</protein>
<dbReference type="PANTHER" id="PTHR43443:SF1">
    <property type="entry name" value="3-HEXULOSE-6-PHOSPHATE ISOMERASE"/>
    <property type="match status" value="1"/>
</dbReference>
<accession>A0A0W8FHD2</accession>
<evidence type="ECO:0000259" key="2">
    <source>
        <dbReference type="PROSITE" id="PS51464"/>
    </source>
</evidence>
<dbReference type="SUPFAM" id="SSF53697">
    <property type="entry name" value="SIS domain"/>
    <property type="match status" value="1"/>
</dbReference>
<dbReference type="GO" id="GO:1901135">
    <property type="term" value="P:carbohydrate derivative metabolic process"/>
    <property type="evidence" value="ECO:0007669"/>
    <property type="project" value="InterPro"/>
</dbReference>
<dbReference type="Pfam" id="PF01380">
    <property type="entry name" value="SIS"/>
    <property type="match status" value="1"/>
</dbReference>
<dbReference type="InterPro" id="IPR017552">
    <property type="entry name" value="PHI/rmpB"/>
</dbReference>
<keyword evidence="3" id="KW-0413">Isomerase</keyword>